<feature type="compositionally biased region" description="Basic and acidic residues" evidence="1">
    <location>
        <begin position="1"/>
        <end position="17"/>
    </location>
</feature>
<organism evidence="2 3">
    <name type="scientific">Streblomastix strix</name>
    <dbReference type="NCBI Taxonomy" id="222440"/>
    <lineage>
        <taxon>Eukaryota</taxon>
        <taxon>Metamonada</taxon>
        <taxon>Preaxostyla</taxon>
        <taxon>Oxymonadida</taxon>
        <taxon>Streblomastigidae</taxon>
        <taxon>Streblomastix</taxon>
    </lineage>
</organism>
<evidence type="ECO:0000313" key="2">
    <source>
        <dbReference type="EMBL" id="KAA6365409.1"/>
    </source>
</evidence>
<name>A0A5J4U4Y3_9EUKA</name>
<dbReference type="Proteomes" id="UP000324800">
    <property type="component" value="Unassembled WGS sequence"/>
</dbReference>
<sequence>GFHDGSQRMHLVADVRVRPTPPTRVERRSTEGYYYYKEEEEDYED</sequence>
<reference evidence="2 3" key="1">
    <citation type="submission" date="2019-03" db="EMBL/GenBank/DDBJ databases">
        <title>Single cell metagenomics reveals metabolic interactions within the superorganism composed of flagellate Streblomastix strix and complex community of Bacteroidetes bacteria on its surface.</title>
        <authorList>
            <person name="Treitli S.C."/>
            <person name="Kolisko M."/>
            <person name="Husnik F."/>
            <person name="Keeling P."/>
            <person name="Hampl V."/>
        </authorList>
    </citation>
    <scope>NUCLEOTIDE SEQUENCE [LARGE SCALE GENOMIC DNA]</scope>
    <source>
        <strain evidence="2">ST1C</strain>
    </source>
</reference>
<accession>A0A5J4U4Y3</accession>
<dbReference type="EMBL" id="SNRW01020484">
    <property type="protein sequence ID" value="KAA6365409.1"/>
    <property type="molecule type" value="Genomic_DNA"/>
</dbReference>
<evidence type="ECO:0000256" key="1">
    <source>
        <dbReference type="SAM" id="MobiDB-lite"/>
    </source>
</evidence>
<comment type="caution">
    <text evidence="2">The sequence shown here is derived from an EMBL/GenBank/DDBJ whole genome shotgun (WGS) entry which is preliminary data.</text>
</comment>
<gene>
    <name evidence="2" type="ORF">EZS28_039064</name>
</gene>
<feature type="non-terminal residue" evidence="2">
    <location>
        <position position="1"/>
    </location>
</feature>
<proteinExistence type="predicted"/>
<dbReference type="AlphaFoldDB" id="A0A5J4U4Y3"/>
<protein>
    <submittedName>
        <fullName evidence="2">Uncharacterized protein</fullName>
    </submittedName>
</protein>
<feature type="region of interest" description="Disordered" evidence="1">
    <location>
        <begin position="1"/>
        <end position="45"/>
    </location>
</feature>
<evidence type="ECO:0000313" key="3">
    <source>
        <dbReference type="Proteomes" id="UP000324800"/>
    </source>
</evidence>